<accession>D7EC09</accession>
<dbReference type="EMBL" id="CP002070">
    <property type="protein sequence ID" value="ADI75131.1"/>
    <property type="molecule type" value="Genomic_DNA"/>
</dbReference>
<dbReference type="AlphaFoldDB" id="D7EC09"/>
<keyword evidence="3" id="KW-0614">Plasmid</keyword>
<dbReference type="RefSeq" id="WP_013195696.1">
    <property type="nucleotide sequence ID" value="NC_014254.1"/>
</dbReference>
<keyword evidence="1" id="KW-0812">Transmembrane</keyword>
<dbReference type="InterPro" id="IPR036259">
    <property type="entry name" value="MFS_trans_sf"/>
</dbReference>
<dbReference type="Pfam" id="PF07760">
    <property type="entry name" value="DUF1616"/>
    <property type="match status" value="1"/>
</dbReference>
<feature type="domain" description="DUF1616" evidence="2">
    <location>
        <begin position="14"/>
        <end position="294"/>
    </location>
</feature>
<evidence type="ECO:0000259" key="2">
    <source>
        <dbReference type="Pfam" id="PF07760"/>
    </source>
</evidence>
<organism evidence="3 4">
    <name type="scientific">Methanohalobium evestigatum (strain ATCC BAA-1072 / DSM 3721 / NBRC 107634 / OCM 161 / Z-7303)</name>
    <dbReference type="NCBI Taxonomy" id="644295"/>
    <lineage>
        <taxon>Archaea</taxon>
        <taxon>Methanobacteriati</taxon>
        <taxon>Methanobacteriota</taxon>
        <taxon>Stenosarchaea group</taxon>
        <taxon>Methanomicrobia</taxon>
        <taxon>Methanosarcinales</taxon>
        <taxon>Methanosarcinaceae</taxon>
        <taxon>Methanohalobium</taxon>
    </lineage>
</organism>
<evidence type="ECO:0000313" key="4">
    <source>
        <dbReference type="Proteomes" id="UP000000391"/>
    </source>
</evidence>
<dbReference type="HOGENOM" id="CLU_047794_1_0_2"/>
<dbReference type="GeneID" id="9347976"/>
<gene>
    <name evidence="3" type="ordered locus">Metev_2319</name>
</gene>
<keyword evidence="1" id="KW-0472">Membrane</keyword>
<dbReference type="InterPro" id="IPR014495">
    <property type="entry name" value="UCP018671"/>
</dbReference>
<name>D7EC09_METEZ</name>
<feature type="transmembrane region" description="Helical" evidence="1">
    <location>
        <begin position="96"/>
        <end position="116"/>
    </location>
</feature>
<keyword evidence="4" id="KW-1185">Reference proteome</keyword>
<feature type="transmembrane region" description="Helical" evidence="1">
    <location>
        <begin position="69"/>
        <end position="90"/>
    </location>
</feature>
<protein>
    <recommendedName>
        <fullName evidence="2">DUF1616 domain-containing protein</fullName>
    </recommendedName>
</protein>
<proteinExistence type="predicted"/>
<geneLocation type="plasmid" evidence="3 4">
    <name>pMETEV01</name>
</geneLocation>
<dbReference type="InterPro" id="IPR011674">
    <property type="entry name" value="DUF1616"/>
</dbReference>
<dbReference type="Proteomes" id="UP000000391">
    <property type="component" value="Plasmid pMETEV01"/>
</dbReference>
<feature type="transmembrane region" description="Helical" evidence="1">
    <location>
        <begin position="157"/>
        <end position="177"/>
    </location>
</feature>
<feature type="transmembrane region" description="Helical" evidence="1">
    <location>
        <begin position="37"/>
        <end position="57"/>
    </location>
</feature>
<reference evidence="3 4" key="1">
    <citation type="submission" date="2010-06" db="EMBL/GenBank/DDBJ databases">
        <title>Complete sequence plasmid of Methanohalobium evestigatum Z-7303.</title>
        <authorList>
            <consortium name="US DOE Joint Genome Institute"/>
            <person name="Lucas S."/>
            <person name="Copeland A."/>
            <person name="Lapidus A."/>
            <person name="Cheng J.-F."/>
            <person name="Bruce D."/>
            <person name="Goodwin L."/>
            <person name="Pitluck S."/>
            <person name="Saunders E."/>
            <person name="Detter J.C."/>
            <person name="Han C."/>
            <person name="Tapia R."/>
            <person name="Land M."/>
            <person name="Hauser L."/>
            <person name="Kyrpides N."/>
            <person name="Mikhailova N."/>
            <person name="Sieprawska-Lupa M."/>
            <person name="Whitman W.B."/>
            <person name="Anderson I."/>
            <person name="Woyke T."/>
        </authorList>
    </citation>
    <scope>NUCLEOTIDE SEQUENCE [LARGE SCALE GENOMIC DNA]</scope>
    <source>
        <strain evidence="4">ATCC BAA-1072 / DSM 3721 / NBRC 107634 / OCM 161 / Z-7303</strain>
        <plasmid evidence="4">Plasmid pMETEV01</plasmid>
    </source>
</reference>
<evidence type="ECO:0000313" key="3">
    <source>
        <dbReference type="EMBL" id="ADI75131.1"/>
    </source>
</evidence>
<dbReference type="PIRSF" id="PIRSF018671">
    <property type="entry name" value="UCP018671"/>
    <property type="match status" value="1"/>
</dbReference>
<dbReference type="SUPFAM" id="SSF103473">
    <property type="entry name" value="MFS general substrate transporter"/>
    <property type="match status" value="1"/>
</dbReference>
<dbReference type="KEGG" id="mev:Metev_2319"/>
<dbReference type="OrthoDB" id="82282at2157"/>
<feature type="transmembrane region" description="Helical" evidence="1">
    <location>
        <begin position="12"/>
        <end position="31"/>
    </location>
</feature>
<sequence length="298" mass="33397">MLNKSTIHNDIITIIILVILTIVFVLVPPLNETPIRIILGLPMVLFIPGYSLIAALFPKKDDLDGIERIALSFGLSIAVVPLIGLGLNYTPWGIRLIPIIVSLSTFTILMCVATIIRRSSLDENEVFTVPFKSSLESIKTELLTPPEDSTRPKLDKALSIILVISIIASIATLAYVVTTPKQGEKFTEFYVLGPNGMADDYPTELEKGEKGTVIIGITNHEYEKTEYTLKMQLENNTLPIDNNAKTIALKHNQTWEDTLKFTPHNTGTNMKLEFLLYKDNNFTEPYRNLHLWVNVSEN</sequence>
<keyword evidence="1" id="KW-1133">Transmembrane helix</keyword>
<evidence type="ECO:0000256" key="1">
    <source>
        <dbReference type="SAM" id="Phobius"/>
    </source>
</evidence>